<dbReference type="InterPro" id="IPR058205">
    <property type="entry name" value="D-LDH-like"/>
</dbReference>
<evidence type="ECO:0000256" key="1">
    <source>
        <dbReference type="ARBA" id="ARBA00023027"/>
    </source>
</evidence>
<dbReference type="RefSeq" id="WP_377185029.1">
    <property type="nucleotide sequence ID" value="NZ_JBHUPD010000002.1"/>
</dbReference>
<dbReference type="SUPFAM" id="SSF52283">
    <property type="entry name" value="Formate/glycerate dehydrogenase catalytic domain-like"/>
    <property type="match status" value="1"/>
</dbReference>
<feature type="domain" description="D-isomer specific 2-hydroxyacid dehydrogenase catalytic" evidence="2">
    <location>
        <begin position="7"/>
        <end position="106"/>
    </location>
</feature>
<comment type="caution">
    <text evidence="3">The sequence shown here is derived from an EMBL/GenBank/DDBJ whole genome shotgun (WGS) entry which is preliminary data.</text>
</comment>
<sequence length="136" mass="14750">MKVIAYSITPTEKEYLAKANQKKHDITLISNPLGMETVAYAAGKDAVIIWNHDDVSAAIIDQLAALNVRFIITGSIETNHIDKTVAAKYGIKLSNVSTGSPQEIADQLIQNLDLYQQNKCLGDACVCAKSCRAAKN</sequence>
<reference evidence="4" key="1">
    <citation type="journal article" date="2019" name="Int. J. Syst. Evol. Microbiol.">
        <title>The Global Catalogue of Microorganisms (GCM) 10K type strain sequencing project: providing services to taxonomists for standard genome sequencing and annotation.</title>
        <authorList>
            <consortium name="The Broad Institute Genomics Platform"/>
            <consortium name="The Broad Institute Genome Sequencing Center for Infectious Disease"/>
            <person name="Wu L."/>
            <person name="Ma J."/>
        </authorList>
    </citation>
    <scope>NUCLEOTIDE SEQUENCE [LARGE SCALE GENOMIC DNA]</scope>
    <source>
        <strain evidence="4">KCTC 22437</strain>
    </source>
</reference>
<evidence type="ECO:0000313" key="4">
    <source>
        <dbReference type="Proteomes" id="UP001597557"/>
    </source>
</evidence>
<proteinExistence type="predicted"/>
<organism evidence="3 4">
    <name type="scientific">Mucilaginibacter ximonensis</name>
    <dbReference type="NCBI Taxonomy" id="538021"/>
    <lineage>
        <taxon>Bacteria</taxon>
        <taxon>Pseudomonadati</taxon>
        <taxon>Bacteroidota</taxon>
        <taxon>Sphingobacteriia</taxon>
        <taxon>Sphingobacteriales</taxon>
        <taxon>Sphingobacteriaceae</taxon>
        <taxon>Mucilaginibacter</taxon>
    </lineage>
</organism>
<accession>A0ABW5YC25</accession>
<name>A0ABW5YC25_9SPHI</name>
<gene>
    <name evidence="3" type="ORF">ACFS5N_10375</name>
</gene>
<evidence type="ECO:0000313" key="3">
    <source>
        <dbReference type="EMBL" id="MFD2872873.1"/>
    </source>
</evidence>
<dbReference type="EMBL" id="JBHUPD010000002">
    <property type="protein sequence ID" value="MFD2872873.1"/>
    <property type="molecule type" value="Genomic_DNA"/>
</dbReference>
<keyword evidence="1" id="KW-0520">NAD</keyword>
<dbReference type="PANTHER" id="PTHR43026:SF1">
    <property type="entry name" value="2-HYDROXYACID DEHYDROGENASE HOMOLOG 1-RELATED"/>
    <property type="match status" value="1"/>
</dbReference>
<dbReference type="InterPro" id="IPR006139">
    <property type="entry name" value="D-isomer_2_OHA_DH_cat_dom"/>
</dbReference>
<dbReference type="Proteomes" id="UP001597557">
    <property type="component" value="Unassembled WGS sequence"/>
</dbReference>
<dbReference type="Gene3D" id="3.40.50.720">
    <property type="entry name" value="NAD(P)-binding Rossmann-like Domain"/>
    <property type="match status" value="1"/>
</dbReference>
<dbReference type="PANTHER" id="PTHR43026">
    <property type="entry name" value="2-HYDROXYACID DEHYDROGENASE HOMOLOG 1-RELATED"/>
    <property type="match status" value="1"/>
</dbReference>
<protein>
    <submittedName>
        <fullName evidence="3">Lactate dehydrogenase</fullName>
    </submittedName>
</protein>
<keyword evidence="4" id="KW-1185">Reference proteome</keyword>
<evidence type="ECO:0000259" key="2">
    <source>
        <dbReference type="Pfam" id="PF00389"/>
    </source>
</evidence>
<dbReference type="Pfam" id="PF00389">
    <property type="entry name" value="2-Hacid_dh"/>
    <property type="match status" value="1"/>
</dbReference>